<proteinExistence type="predicted"/>
<dbReference type="eggNOG" id="ENOG502QUAB">
    <property type="taxonomic scope" value="Eukaryota"/>
</dbReference>
<feature type="compositionally biased region" description="Basic residues" evidence="1">
    <location>
        <begin position="269"/>
        <end position="284"/>
    </location>
</feature>
<dbReference type="RefSeq" id="XP_003957789.1">
    <property type="nucleotide sequence ID" value="XM_003957740.1"/>
</dbReference>
<gene>
    <name evidence="2" type="primary">KAFR0F00570</name>
    <name evidence="2" type="ORF">KAFR_0F00570</name>
</gene>
<dbReference type="HOGENOM" id="CLU_012105_0_0_1"/>
<keyword evidence="3" id="KW-1185">Reference proteome</keyword>
<dbReference type="Gene3D" id="2.30.29.30">
    <property type="entry name" value="Pleckstrin-homology domain (PH domain)/Phosphotyrosine-binding domain (PTB)"/>
    <property type="match status" value="1"/>
</dbReference>
<dbReference type="Proteomes" id="UP000005220">
    <property type="component" value="Chromosome 6"/>
</dbReference>
<dbReference type="FunCoup" id="H2AWA4">
    <property type="interactions" value="43"/>
</dbReference>
<feature type="region of interest" description="Disordered" evidence="1">
    <location>
        <begin position="269"/>
        <end position="288"/>
    </location>
</feature>
<dbReference type="PANTHER" id="PTHR37283:SF1">
    <property type="entry name" value="PH DOMAIN-CONTAINING PROTEIN YHR131C"/>
    <property type="match status" value="1"/>
</dbReference>
<dbReference type="AlphaFoldDB" id="H2AWA4"/>
<accession>H2AWA4</accession>
<sequence length="606" mass="70619">MFYRPLTAPMISSAVATDQFEIENLKTVSTNSSFSISNEFRSLSISDASTTSTTENNIPLNPSNEFLNHIDPTPAYPPSYSSVNPNKSVRYPIYESSIPANHDDKPPEYKAAVHDVTVISMKVEWLSPFEISHSRSWKNLILELNSTQLNFYRIDDRLISRVSSNGSFELTKDNKDILTHLVKRDKEKYLTNDNLFKSYSLQFAKFGIPIDYKKKSFVIRMRCEVEQFLINFFNVDDMLLWTVLLNMGINVSLDLQIREFPNYRIVPRRRRRRRRHRGGRKNKSRNFGNFEKIKSHKENVFTKNVNKIFNSSNCDIVQNKNKIKFKMSNFLRPSKNRKKLTLNSVIEEEDYRGQTDSCSPSNVSSRVTSRTRSVSKSISVTESRTQFPFNECQEMLRRNSMLLQSELDEFQNIINEHIQCDSDSEQDEEVHDEGYESEEVESRTQFHAARHNSIYSEEGVYYEEDEEDDDDFGNFRRRRSSTLTNLSNIPYGSNVVKWSPPIKEISRKRYIRDSLRCIKPLTEESQWVGSIVFKSCSPPVYKTNNYVTSEVEHKWNAKNHYLKPFIVGPVGFLKADTKFSKTLITTKKSRRYNGNIDDEDFFSGII</sequence>
<organism evidence="2 3">
    <name type="scientific">Kazachstania africana (strain ATCC 22294 / BCRC 22015 / CBS 2517 / CECT 1963 / NBRC 1671 / NRRL Y-8276)</name>
    <name type="common">Yeast</name>
    <name type="synonym">Kluyveromyces africanus</name>
    <dbReference type="NCBI Taxonomy" id="1071382"/>
    <lineage>
        <taxon>Eukaryota</taxon>
        <taxon>Fungi</taxon>
        <taxon>Dikarya</taxon>
        <taxon>Ascomycota</taxon>
        <taxon>Saccharomycotina</taxon>
        <taxon>Saccharomycetes</taxon>
        <taxon>Saccharomycetales</taxon>
        <taxon>Saccharomycetaceae</taxon>
        <taxon>Kazachstania</taxon>
    </lineage>
</organism>
<dbReference type="EMBL" id="HE650826">
    <property type="protein sequence ID" value="CCF58654.1"/>
    <property type="molecule type" value="Genomic_DNA"/>
</dbReference>
<dbReference type="OrthoDB" id="5865767at2759"/>
<evidence type="ECO:0008006" key="4">
    <source>
        <dbReference type="Google" id="ProtNLM"/>
    </source>
</evidence>
<dbReference type="PANTHER" id="PTHR37283">
    <property type="entry name" value="PH DOMAIN-CONTAINING PROTEIN YHR131C"/>
    <property type="match status" value="1"/>
</dbReference>
<evidence type="ECO:0000256" key="1">
    <source>
        <dbReference type="SAM" id="MobiDB-lite"/>
    </source>
</evidence>
<protein>
    <recommendedName>
        <fullName evidence="4">PH domain-containing protein</fullName>
    </recommendedName>
</protein>
<name>H2AWA4_KAZAF</name>
<dbReference type="InterPro" id="IPR011993">
    <property type="entry name" value="PH-like_dom_sf"/>
</dbReference>
<dbReference type="STRING" id="1071382.H2AWA4"/>
<reference evidence="2 3" key="1">
    <citation type="journal article" date="2011" name="Proc. Natl. Acad. Sci. U.S.A.">
        <title>Evolutionary erosion of yeast sex chromosomes by mating-type switching accidents.</title>
        <authorList>
            <person name="Gordon J.L."/>
            <person name="Armisen D."/>
            <person name="Proux-Wera E."/>
            <person name="Oheigeartaigh S.S."/>
            <person name="Byrne K.P."/>
            <person name="Wolfe K.H."/>
        </authorList>
    </citation>
    <scope>NUCLEOTIDE SEQUENCE [LARGE SCALE GENOMIC DNA]</scope>
    <source>
        <strain evidence="3">ATCC 22294 / BCRC 22015 / CBS 2517 / CECT 1963 / NBRC 1671 / NRRL Y-8276</strain>
    </source>
</reference>
<dbReference type="GeneID" id="13884122"/>
<evidence type="ECO:0000313" key="2">
    <source>
        <dbReference type="EMBL" id="CCF58654.1"/>
    </source>
</evidence>
<dbReference type="InParanoid" id="H2AWA4"/>
<dbReference type="KEGG" id="kaf:KAFR_0F00570"/>
<evidence type="ECO:0000313" key="3">
    <source>
        <dbReference type="Proteomes" id="UP000005220"/>
    </source>
</evidence>